<evidence type="ECO:0000313" key="2">
    <source>
        <dbReference type="Proteomes" id="UP001177021"/>
    </source>
</evidence>
<protein>
    <submittedName>
        <fullName evidence="1">Uncharacterized protein</fullName>
    </submittedName>
</protein>
<gene>
    <name evidence="1" type="ORF">MILVUS5_LOCUS23334</name>
</gene>
<proteinExistence type="predicted"/>
<keyword evidence="2" id="KW-1185">Reference proteome</keyword>
<comment type="caution">
    <text evidence="1">The sequence shown here is derived from an EMBL/GenBank/DDBJ whole genome shotgun (WGS) entry which is preliminary data.</text>
</comment>
<dbReference type="Proteomes" id="UP001177021">
    <property type="component" value="Unassembled WGS sequence"/>
</dbReference>
<organism evidence="1 2">
    <name type="scientific">Trifolium pratense</name>
    <name type="common">Red clover</name>
    <dbReference type="NCBI Taxonomy" id="57577"/>
    <lineage>
        <taxon>Eukaryota</taxon>
        <taxon>Viridiplantae</taxon>
        <taxon>Streptophyta</taxon>
        <taxon>Embryophyta</taxon>
        <taxon>Tracheophyta</taxon>
        <taxon>Spermatophyta</taxon>
        <taxon>Magnoliopsida</taxon>
        <taxon>eudicotyledons</taxon>
        <taxon>Gunneridae</taxon>
        <taxon>Pentapetalae</taxon>
        <taxon>rosids</taxon>
        <taxon>fabids</taxon>
        <taxon>Fabales</taxon>
        <taxon>Fabaceae</taxon>
        <taxon>Papilionoideae</taxon>
        <taxon>50 kb inversion clade</taxon>
        <taxon>NPAAA clade</taxon>
        <taxon>Hologalegina</taxon>
        <taxon>IRL clade</taxon>
        <taxon>Trifolieae</taxon>
        <taxon>Trifolium</taxon>
    </lineage>
</organism>
<dbReference type="EMBL" id="CASHSV030000217">
    <property type="protein sequence ID" value="CAJ2656641.1"/>
    <property type="molecule type" value="Genomic_DNA"/>
</dbReference>
<accession>A0ACB0KJW3</accession>
<sequence length="197" mass="22092">MGTFCDEIEANTKQVQKCSSKKMEVDEGVNLNTVACLRGRLLAERQASKVAKEKAESMANKLVELEKLVKEEIKLRDKSERKLKFLRKKLESLSISSKSRQLGHSDSSRNCENSSGSSSSICSNSKFSKKKETQNCAKNTTLKENVVPNHNVSGTQYSSSTTKDCDYHITDNSSSNYSEHAWLFFFTNSEPESKSKL</sequence>
<reference evidence="1" key="1">
    <citation type="submission" date="2023-10" db="EMBL/GenBank/DDBJ databases">
        <authorList>
            <person name="Rodriguez Cubillos JULIANA M."/>
            <person name="De Vega J."/>
        </authorList>
    </citation>
    <scope>NUCLEOTIDE SEQUENCE</scope>
</reference>
<name>A0ACB0KJW3_TRIPR</name>
<evidence type="ECO:0000313" key="1">
    <source>
        <dbReference type="EMBL" id="CAJ2656641.1"/>
    </source>
</evidence>